<dbReference type="EMBL" id="CAKKMG010000047">
    <property type="protein sequence ID" value="CAH0252925.1"/>
    <property type="molecule type" value="Genomic_DNA"/>
</dbReference>
<protein>
    <submittedName>
        <fullName evidence="1">Uncharacterized protein</fullName>
    </submittedName>
</protein>
<dbReference type="AlphaFoldDB" id="A0A9W4L1G6"/>
<sequence>MDELEEFLKSLTIEELKVIYEEVRGPDINK</sequence>
<proteinExistence type="predicted"/>
<gene>
    <name evidence="1" type="ORF">SRABI133_03173</name>
</gene>
<accession>A0A9W4L1G6</accession>
<organism evidence="1 2">
    <name type="scientific">Peribacillus simplex</name>
    <dbReference type="NCBI Taxonomy" id="1478"/>
    <lineage>
        <taxon>Bacteria</taxon>
        <taxon>Bacillati</taxon>
        <taxon>Bacillota</taxon>
        <taxon>Bacilli</taxon>
        <taxon>Bacillales</taxon>
        <taxon>Bacillaceae</taxon>
        <taxon>Peribacillus</taxon>
    </lineage>
</organism>
<reference evidence="1" key="1">
    <citation type="submission" date="2021-11" db="EMBL/GenBank/DDBJ databases">
        <authorList>
            <person name="Bulgarelli D."/>
        </authorList>
    </citation>
    <scope>NUCLEOTIDE SEQUENCE</scope>
    <source>
        <strain evidence="1">Bi133</strain>
    </source>
</reference>
<evidence type="ECO:0000313" key="1">
    <source>
        <dbReference type="EMBL" id="CAH0252925.1"/>
    </source>
</evidence>
<evidence type="ECO:0000313" key="2">
    <source>
        <dbReference type="Proteomes" id="UP000789326"/>
    </source>
</evidence>
<comment type="caution">
    <text evidence="1">The sequence shown here is derived from an EMBL/GenBank/DDBJ whole genome shotgun (WGS) entry which is preliminary data.</text>
</comment>
<dbReference type="Proteomes" id="UP000789326">
    <property type="component" value="Unassembled WGS sequence"/>
</dbReference>
<name>A0A9W4L1G6_9BACI</name>